<proteinExistence type="predicted"/>
<gene>
    <name evidence="1" type="ORF">G3I21_15725</name>
</gene>
<accession>A0A7K3QTC0</accession>
<dbReference type="EMBL" id="JAAGMR010000192">
    <property type="protein sequence ID" value="NEB93126.1"/>
    <property type="molecule type" value="Genomic_DNA"/>
</dbReference>
<dbReference type="RefSeq" id="WP_164189234.1">
    <property type="nucleotide sequence ID" value="NZ_JAAGMR010000192.1"/>
</dbReference>
<sequence length="71" mass="7714">MPRLNPAHLAIAAAHLETANAVRRDPAVIKAYKQFKQDGARAVRSGTALAHELKSSWLRHCPPTKGTETGE</sequence>
<evidence type="ECO:0000313" key="1">
    <source>
        <dbReference type="EMBL" id="NEB93126.1"/>
    </source>
</evidence>
<reference evidence="1 2" key="1">
    <citation type="submission" date="2020-01" db="EMBL/GenBank/DDBJ databases">
        <title>Insect and environment-associated Actinomycetes.</title>
        <authorList>
            <person name="Currrie C."/>
            <person name="Chevrette M."/>
            <person name="Carlson C."/>
            <person name="Stubbendieck R."/>
            <person name="Wendt-Pienkowski E."/>
        </authorList>
    </citation>
    <scope>NUCLEOTIDE SEQUENCE [LARGE SCALE GENOMIC DNA]</scope>
    <source>
        <strain evidence="1 2">SID7754</strain>
    </source>
</reference>
<protein>
    <submittedName>
        <fullName evidence="1">Uncharacterized protein</fullName>
    </submittedName>
</protein>
<organism evidence="1 2">
    <name type="scientific">Streptomyces bauhiniae</name>
    <dbReference type="NCBI Taxonomy" id="2340725"/>
    <lineage>
        <taxon>Bacteria</taxon>
        <taxon>Bacillati</taxon>
        <taxon>Actinomycetota</taxon>
        <taxon>Actinomycetes</taxon>
        <taxon>Kitasatosporales</taxon>
        <taxon>Streptomycetaceae</taxon>
        <taxon>Streptomyces</taxon>
    </lineage>
</organism>
<comment type="caution">
    <text evidence="1">The sequence shown here is derived from an EMBL/GenBank/DDBJ whole genome shotgun (WGS) entry which is preliminary data.</text>
</comment>
<evidence type="ECO:0000313" key="2">
    <source>
        <dbReference type="Proteomes" id="UP000470520"/>
    </source>
</evidence>
<dbReference type="AlphaFoldDB" id="A0A7K3QTC0"/>
<dbReference type="Proteomes" id="UP000470520">
    <property type="component" value="Unassembled WGS sequence"/>
</dbReference>
<name>A0A7K3QTC0_9ACTN</name>